<sequence>MPSISLCMIVKNEERNLPRCLDSVQDLVDEIVIVDTGSSDATRAAALRYTHRVYDFTWRDDFAAARNFAFDQGTMDYLMWLDADDVLEEADRERFRREKAGLDPAVDVVMMPYHTAFDGTGAPAFTCERERLVRREAGLRWEGEVHEVIAPTGRVAHWTAAVSHRKTGPGDPDRNLRIYEGLLAAGKALSPRARFYYARELSAHGREEEAAAQLELFLSDGRGWVENALQACLDLAGCYERLGREEDAFSALVRGLWYGPPRPEACCELGRFFFRREDWLSAAYWYGRALDAPDWGEPGGFKQPGCRDYIPLLQLCVCHYHLGDRALAAEYNERAGAVQPDSAAVAFNRGFFAGV</sequence>
<evidence type="ECO:0000313" key="2">
    <source>
        <dbReference type="EMBL" id="MBC5734141.1"/>
    </source>
</evidence>
<protein>
    <submittedName>
        <fullName evidence="2">Glycosyltransferase</fullName>
    </submittedName>
</protein>
<evidence type="ECO:0000259" key="1">
    <source>
        <dbReference type="Pfam" id="PF00535"/>
    </source>
</evidence>
<dbReference type="SUPFAM" id="SSF53448">
    <property type="entry name" value="Nucleotide-diphospho-sugar transferases"/>
    <property type="match status" value="1"/>
</dbReference>
<gene>
    <name evidence="2" type="ORF">H8S57_10450</name>
</gene>
<dbReference type="InterPro" id="IPR001173">
    <property type="entry name" value="Glyco_trans_2-like"/>
</dbReference>
<accession>A0A8J6J7B6</accession>
<proteinExistence type="predicted"/>
<dbReference type="EMBL" id="JACOPP010000013">
    <property type="protein sequence ID" value="MBC5734141.1"/>
    <property type="molecule type" value="Genomic_DNA"/>
</dbReference>
<dbReference type="Proteomes" id="UP000661435">
    <property type="component" value="Unassembled WGS sequence"/>
</dbReference>
<dbReference type="InterPro" id="IPR011990">
    <property type="entry name" value="TPR-like_helical_dom_sf"/>
</dbReference>
<dbReference type="SUPFAM" id="SSF48452">
    <property type="entry name" value="TPR-like"/>
    <property type="match status" value="1"/>
</dbReference>
<evidence type="ECO:0000313" key="3">
    <source>
        <dbReference type="Proteomes" id="UP000661435"/>
    </source>
</evidence>
<dbReference type="InterPro" id="IPR029044">
    <property type="entry name" value="Nucleotide-diphossugar_trans"/>
</dbReference>
<comment type="caution">
    <text evidence="2">The sequence shown here is derived from an EMBL/GenBank/DDBJ whole genome shotgun (WGS) entry which is preliminary data.</text>
</comment>
<dbReference type="Gene3D" id="1.25.40.10">
    <property type="entry name" value="Tetratricopeptide repeat domain"/>
    <property type="match status" value="1"/>
</dbReference>
<feature type="domain" description="Glycosyltransferase 2-like" evidence="1">
    <location>
        <begin position="5"/>
        <end position="94"/>
    </location>
</feature>
<dbReference type="CDD" id="cd02511">
    <property type="entry name" value="Beta4Glucosyltransferase"/>
    <property type="match status" value="1"/>
</dbReference>
<name>A0A8J6J7B6_9FIRM</name>
<organism evidence="2 3">
    <name type="scientific">Lawsonibacter hominis</name>
    <dbReference type="NCBI Taxonomy" id="2763053"/>
    <lineage>
        <taxon>Bacteria</taxon>
        <taxon>Bacillati</taxon>
        <taxon>Bacillota</taxon>
        <taxon>Clostridia</taxon>
        <taxon>Eubacteriales</taxon>
        <taxon>Oscillospiraceae</taxon>
        <taxon>Lawsonibacter</taxon>
    </lineage>
</organism>
<dbReference type="PANTHER" id="PTHR43630">
    <property type="entry name" value="POLY-BETA-1,6-N-ACETYL-D-GLUCOSAMINE SYNTHASE"/>
    <property type="match status" value="1"/>
</dbReference>
<keyword evidence="3" id="KW-1185">Reference proteome</keyword>
<dbReference type="AlphaFoldDB" id="A0A8J6J7B6"/>
<dbReference type="Pfam" id="PF00535">
    <property type="entry name" value="Glycos_transf_2"/>
    <property type="match status" value="1"/>
</dbReference>
<dbReference type="PANTHER" id="PTHR43630:SF2">
    <property type="entry name" value="GLYCOSYLTRANSFERASE"/>
    <property type="match status" value="1"/>
</dbReference>
<dbReference type="RefSeq" id="WP_186908027.1">
    <property type="nucleotide sequence ID" value="NZ_JACOPP010000013.1"/>
</dbReference>
<dbReference type="Gene3D" id="3.90.550.10">
    <property type="entry name" value="Spore Coat Polysaccharide Biosynthesis Protein SpsA, Chain A"/>
    <property type="match status" value="1"/>
</dbReference>
<reference evidence="2" key="1">
    <citation type="submission" date="2020-08" db="EMBL/GenBank/DDBJ databases">
        <title>Genome public.</title>
        <authorList>
            <person name="Liu C."/>
            <person name="Sun Q."/>
        </authorList>
    </citation>
    <scope>NUCLEOTIDE SEQUENCE</scope>
    <source>
        <strain evidence="2">NSJ-51</strain>
    </source>
</reference>